<dbReference type="STRING" id="966.BTA35_0205830"/>
<dbReference type="AlphaFoldDB" id="A0A1T1HCJ2"/>
<dbReference type="EMBL" id="MTSD02000002">
    <property type="protein sequence ID" value="OOV87559.1"/>
    <property type="molecule type" value="Genomic_DNA"/>
</dbReference>
<accession>A0A1T1HCJ2</accession>
<dbReference type="InterPro" id="IPR021312">
    <property type="entry name" value="DUF2889"/>
</dbReference>
<proteinExistence type="predicted"/>
<reference evidence="1" key="1">
    <citation type="submission" date="2017-02" db="EMBL/GenBank/DDBJ databases">
        <title>Draft Genome Sequence of the Salt Water Bacterium Oceanospirillum linum ATCC 11336.</title>
        <authorList>
            <person name="Trachtenberg A.M."/>
            <person name="Carney J.G."/>
            <person name="Linnane J.D."/>
            <person name="Rheaume B.A."/>
            <person name="Pitts N.L."/>
            <person name="Mykles D.L."/>
            <person name="Maclea K.S."/>
        </authorList>
    </citation>
    <scope>NUCLEOTIDE SEQUENCE [LARGE SCALE GENOMIC DNA]</scope>
    <source>
        <strain evidence="1">ATCC 11336</strain>
    </source>
</reference>
<organism evidence="1 2">
    <name type="scientific">Oceanospirillum linum</name>
    <dbReference type="NCBI Taxonomy" id="966"/>
    <lineage>
        <taxon>Bacteria</taxon>
        <taxon>Pseudomonadati</taxon>
        <taxon>Pseudomonadota</taxon>
        <taxon>Gammaproteobacteria</taxon>
        <taxon>Oceanospirillales</taxon>
        <taxon>Oceanospirillaceae</taxon>
        <taxon>Oceanospirillum</taxon>
    </lineage>
</organism>
<evidence type="ECO:0008006" key="3">
    <source>
        <dbReference type="Google" id="ProtNLM"/>
    </source>
</evidence>
<gene>
    <name evidence="1" type="ORF">BTA35_0205830</name>
</gene>
<sequence length="193" mass="21360">MPLSTAARRQLIHTRTVTCNAFKRDDGLWDIEGHMTDIKTLPIPNEDRGGSIPPGEPLHEMWLRLTLDTQLTIHNAEASTEHAPFLICPNITGAYKALKGLNIGPGWTKKVRALLGKAGGCTHHTELLGPMATTAFQALYEELKKQEQQKNQPPAIINTCHALAQNSPVTQRLWPEHYQADNGQSESDKEVSV</sequence>
<comment type="caution">
    <text evidence="1">The sequence shown here is derived from an EMBL/GenBank/DDBJ whole genome shotgun (WGS) entry which is preliminary data.</text>
</comment>
<evidence type="ECO:0000313" key="2">
    <source>
        <dbReference type="Proteomes" id="UP000190064"/>
    </source>
</evidence>
<dbReference type="Pfam" id="PF11136">
    <property type="entry name" value="DUF2889"/>
    <property type="match status" value="1"/>
</dbReference>
<protein>
    <recommendedName>
        <fullName evidence="3">DUF2889 domain-containing protein</fullName>
    </recommendedName>
</protein>
<evidence type="ECO:0000313" key="1">
    <source>
        <dbReference type="EMBL" id="OOV87559.1"/>
    </source>
</evidence>
<dbReference type="Proteomes" id="UP000190064">
    <property type="component" value="Unassembled WGS sequence"/>
</dbReference>
<name>A0A1T1HCJ2_OCELI</name>
<dbReference type="RefSeq" id="WP_078318889.1">
    <property type="nucleotide sequence ID" value="NZ_FXTS01000002.1"/>
</dbReference>
<keyword evidence="2" id="KW-1185">Reference proteome</keyword>